<evidence type="ECO:0000313" key="1">
    <source>
        <dbReference type="EMBL" id="GEB46518.1"/>
    </source>
</evidence>
<dbReference type="RefSeq" id="WP_103209118.1">
    <property type="nucleotide sequence ID" value="NZ_BJML01000008.1"/>
</dbReference>
<dbReference type="AlphaFoldDB" id="A0A4Y3QQ30"/>
<reference evidence="1 2" key="1">
    <citation type="submission" date="2019-06" db="EMBL/GenBank/DDBJ databases">
        <title>Whole genome shotgun sequence of Microbacterium testaceum NBRC 12675.</title>
        <authorList>
            <person name="Hosoyama A."/>
            <person name="Uohara A."/>
            <person name="Ohji S."/>
            <person name="Ichikawa N."/>
        </authorList>
    </citation>
    <scope>NUCLEOTIDE SEQUENCE [LARGE SCALE GENOMIC DNA]</scope>
    <source>
        <strain evidence="1 2">NBRC 12675</strain>
    </source>
</reference>
<dbReference type="GeneID" id="57145151"/>
<gene>
    <name evidence="1" type="ORF">MTE01_24630</name>
</gene>
<accession>A0A4Y3QQ30</accession>
<protein>
    <submittedName>
        <fullName evidence="1">Uncharacterized protein</fullName>
    </submittedName>
</protein>
<dbReference type="EMBL" id="BJML01000008">
    <property type="protein sequence ID" value="GEB46518.1"/>
    <property type="molecule type" value="Genomic_DNA"/>
</dbReference>
<sequence>MSAITQTIAVSARPTPLENALLVGAQAMATIAERRMRRRVARLETEPARRAGLAASRAMSDDVARYLLPR</sequence>
<evidence type="ECO:0000313" key="2">
    <source>
        <dbReference type="Proteomes" id="UP000319525"/>
    </source>
</evidence>
<comment type="caution">
    <text evidence="1">The sequence shown here is derived from an EMBL/GenBank/DDBJ whole genome shotgun (WGS) entry which is preliminary data.</text>
</comment>
<dbReference type="Proteomes" id="UP000319525">
    <property type="component" value="Unassembled WGS sequence"/>
</dbReference>
<proteinExistence type="predicted"/>
<name>A0A4Y3QQ30_MICTE</name>
<organism evidence="1 2">
    <name type="scientific">Microbacterium testaceum</name>
    <name type="common">Aureobacterium testaceum</name>
    <name type="synonym">Brevibacterium testaceum</name>
    <dbReference type="NCBI Taxonomy" id="2033"/>
    <lineage>
        <taxon>Bacteria</taxon>
        <taxon>Bacillati</taxon>
        <taxon>Actinomycetota</taxon>
        <taxon>Actinomycetes</taxon>
        <taxon>Micrococcales</taxon>
        <taxon>Microbacteriaceae</taxon>
        <taxon>Microbacterium</taxon>
    </lineage>
</organism>